<dbReference type="OrthoDB" id="5801345at2"/>
<gene>
    <name evidence="4" type="ORF">SAMN05216325_10449</name>
</gene>
<dbReference type="Proteomes" id="UP000199459">
    <property type="component" value="Unassembled WGS sequence"/>
</dbReference>
<dbReference type="EMBL" id="FOCP01000004">
    <property type="protein sequence ID" value="SEM90986.1"/>
    <property type="molecule type" value="Genomic_DNA"/>
</dbReference>
<protein>
    <recommendedName>
        <fullName evidence="6">Multicopper oxidase</fullName>
    </recommendedName>
</protein>
<sequence length="375" mass="42186">MNKQFLTILACMIAFSSHAYAQQDETDHSQHEHEQQNDHSGHSDQEMDHSAHEHDHSDHDEMDHSAHEHDHSDHDEMDHSAHDHSAQDHSGHDMDHSAHDHGGHDHMGDHSGMTHGDDHMMDAPGDHSELHGEGDGHGGHHGDHHHHHDGHIMDHEGTHIMGQNFDKLPSSCTSISEEIEITVRAGTKYAKKFPGTAFAFDQQEWHVEPCSKITWHFVNEDNIRHQFMMHGLPRYLYPLGMFHLENTGPRKVSGTMIVPAADETYLVHCDIAQHMEKGMKAQLVVGKGGEDIPSIPGLTPYIINDKYEAEDLPQVSDEDNGKKKDSFTKQVTDFYNDNVPLSGMSLIGLLFGLVCAPLFIRMIALGKRKTKEENV</sequence>
<evidence type="ECO:0000256" key="1">
    <source>
        <dbReference type="SAM" id="MobiDB-lite"/>
    </source>
</evidence>
<proteinExistence type="predicted"/>
<feature type="compositionally biased region" description="Basic and acidic residues" evidence="1">
    <location>
        <begin position="115"/>
        <end position="141"/>
    </location>
</feature>
<evidence type="ECO:0000313" key="5">
    <source>
        <dbReference type="Proteomes" id="UP000199459"/>
    </source>
</evidence>
<dbReference type="AlphaFoldDB" id="A0A1H8C7G5"/>
<keyword evidence="2" id="KW-1133">Transmembrane helix</keyword>
<keyword evidence="2" id="KW-0472">Membrane</keyword>
<keyword evidence="3" id="KW-0732">Signal</keyword>
<feature type="compositionally biased region" description="Basic and acidic residues" evidence="1">
    <location>
        <begin position="25"/>
        <end position="109"/>
    </location>
</feature>
<evidence type="ECO:0000313" key="4">
    <source>
        <dbReference type="EMBL" id="SEM90986.1"/>
    </source>
</evidence>
<keyword evidence="2" id="KW-0812">Transmembrane</keyword>
<feature type="chain" id="PRO_5011657293" description="Multicopper oxidase" evidence="3">
    <location>
        <begin position="22"/>
        <end position="375"/>
    </location>
</feature>
<evidence type="ECO:0008006" key="6">
    <source>
        <dbReference type="Google" id="ProtNLM"/>
    </source>
</evidence>
<dbReference type="Gene3D" id="2.60.40.420">
    <property type="entry name" value="Cupredoxins - blue copper proteins"/>
    <property type="match status" value="1"/>
</dbReference>
<reference evidence="4 5" key="1">
    <citation type="submission" date="2016-10" db="EMBL/GenBank/DDBJ databases">
        <authorList>
            <person name="de Groot N.N."/>
        </authorList>
    </citation>
    <scope>NUCLEOTIDE SEQUENCE [LARGE SCALE GENOMIC DNA]</scope>
    <source>
        <strain evidence="4 5">Nm22</strain>
    </source>
</reference>
<feature type="transmembrane region" description="Helical" evidence="2">
    <location>
        <begin position="339"/>
        <end position="360"/>
    </location>
</feature>
<name>A0A1H8C7G5_9PROT</name>
<dbReference type="RefSeq" id="WP_090628299.1">
    <property type="nucleotide sequence ID" value="NZ_FOCP01000004.1"/>
</dbReference>
<dbReference type="InterPro" id="IPR008972">
    <property type="entry name" value="Cupredoxin"/>
</dbReference>
<evidence type="ECO:0000256" key="2">
    <source>
        <dbReference type="SAM" id="Phobius"/>
    </source>
</evidence>
<feature type="region of interest" description="Disordered" evidence="1">
    <location>
        <begin position="22"/>
        <end position="149"/>
    </location>
</feature>
<accession>A0A1H8C7G5</accession>
<dbReference type="CDD" id="cd00920">
    <property type="entry name" value="Cupredoxin"/>
    <property type="match status" value="1"/>
</dbReference>
<feature type="signal peptide" evidence="3">
    <location>
        <begin position="1"/>
        <end position="21"/>
    </location>
</feature>
<organism evidence="4 5">
    <name type="scientific">Nitrosomonas marina</name>
    <dbReference type="NCBI Taxonomy" id="917"/>
    <lineage>
        <taxon>Bacteria</taxon>
        <taxon>Pseudomonadati</taxon>
        <taxon>Pseudomonadota</taxon>
        <taxon>Betaproteobacteria</taxon>
        <taxon>Nitrosomonadales</taxon>
        <taxon>Nitrosomonadaceae</taxon>
        <taxon>Nitrosomonas</taxon>
    </lineage>
</organism>
<evidence type="ECO:0000256" key="3">
    <source>
        <dbReference type="SAM" id="SignalP"/>
    </source>
</evidence>
<dbReference type="SUPFAM" id="SSF49503">
    <property type="entry name" value="Cupredoxins"/>
    <property type="match status" value="1"/>
</dbReference>
<dbReference type="STRING" id="917.SAMN05216326_102114"/>